<organism evidence="1 3">
    <name type="scientific">Fructilactobacillus fructivorans</name>
    <dbReference type="NCBI Taxonomy" id="1614"/>
    <lineage>
        <taxon>Bacteria</taxon>
        <taxon>Bacillati</taxon>
        <taxon>Bacillota</taxon>
        <taxon>Bacilli</taxon>
        <taxon>Lactobacillales</taxon>
        <taxon>Lactobacillaceae</taxon>
        <taxon>Fructilactobacillus</taxon>
    </lineage>
</organism>
<dbReference type="RefSeq" id="WP_010022611.1">
    <property type="nucleotide sequence ID" value="NZ_AZDS01000005.1"/>
</dbReference>
<evidence type="ECO:0000313" key="4">
    <source>
        <dbReference type="Proteomes" id="UP000327194"/>
    </source>
</evidence>
<name>A0A0C1PQ25_9LACO</name>
<dbReference type="NCBIfam" id="NF040507">
    <property type="entry name" value="LBP_cg2779_fam"/>
    <property type="match status" value="1"/>
</dbReference>
<gene>
    <name evidence="2" type="ORF">LF543_01475</name>
    <name evidence="1" type="ORF">LfDm3_0659</name>
</gene>
<dbReference type="EMBL" id="JOJZ01000013">
    <property type="protein sequence ID" value="KID41991.1"/>
    <property type="molecule type" value="Genomic_DNA"/>
</dbReference>
<keyword evidence="3" id="KW-1185">Reference proteome</keyword>
<dbReference type="KEGG" id="lfv:LF543_01475"/>
<sequence length="65" mass="7635">MKIGEEFSQVATDLIKFQEKHDIPDNQMAVDLHMTVERFHAIKSMQVQPTQDEVKIIKQFIVHNK</sequence>
<dbReference type="PATRIC" id="fig|1614.10.peg.1205"/>
<dbReference type="Proteomes" id="UP000327194">
    <property type="component" value="Chromosome"/>
</dbReference>
<dbReference type="OrthoDB" id="2246554at2"/>
<dbReference type="GeneID" id="74913328"/>
<evidence type="ECO:0000313" key="2">
    <source>
        <dbReference type="EMBL" id="QFX92323.1"/>
    </source>
</evidence>
<dbReference type="EMBL" id="CP045562">
    <property type="protein sequence ID" value="QFX92323.1"/>
    <property type="molecule type" value="Genomic_DNA"/>
</dbReference>
<accession>A0A0C1PQ25</accession>
<proteinExistence type="predicted"/>
<protein>
    <submittedName>
        <fullName evidence="1">Uncharacterized protein</fullName>
    </submittedName>
</protein>
<dbReference type="InterPro" id="IPR059218">
    <property type="entry name" value="LBP_cg2779-like"/>
</dbReference>
<evidence type="ECO:0000313" key="1">
    <source>
        <dbReference type="EMBL" id="KID41991.1"/>
    </source>
</evidence>
<reference evidence="2 4" key="2">
    <citation type="submission" date="2019-10" db="EMBL/GenBank/DDBJ databases">
        <title>Genome sequencing of Lactobacillus fructivorans.</title>
        <authorList>
            <person name="Kim K."/>
        </authorList>
    </citation>
    <scope>NUCLEOTIDE SEQUENCE [LARGE SCALE GENOMIC DNA]</scope>
    <source>
        <strain evidence="2 4">LF543</strain>
    </source>
</reference>
<dbReference type="Proteomes" id="UP000031397">
    <property type="component" value="Unassembled WGS sequence"/>
</dbReference>
<dbReference type="AlphaFoldDB" id="A0A0C1PQ25"/>
<dbReference type="STRING" id="1614.IV37_GL001323"/>
<reference evidence="1 3" key="1">
    <citation type="submission" date="2014-06" db="EMBL/GenBank/DDBJ databases">
        <title>Functional and comparative genomic analyses of the Drosophila gut microbiota identify candidate symbiosis factors.</title>
        <authorList>
            <person name="Newell P.D."/>
            <person name="Chaston J.M."/>
            <person name="Douglas A.E."/>
        </authorList>
    </citation>
    <scope>NUCLEOTIDE SEQUENCE [LARGE SCALE GENOMIC DNA]</scope>
    <source>
        <strain evidence="1 3">DmCS_002</strain>
    </source>
</reference>
<evidence type="ECO:0000313" key="3">
    <source>
        <dbReference type="Proteomes" id="UP000031397"/>
    </source>
</evidence>